<protein>
    <submittedName>
        <fullName evidence="1">Uncharacterized protein</fullName>
    </submittedName>
</protein>
<dbReference type="RefSeq" id="WP_272778958.1">
    <property type="nucleotide sequence ID" value="NZ_JAQQLI010000037.1"/>
</dbReference>
<proteinExistence type="predicted"/>
<reference evidence="1" key="2">
    <citation type="submission" date="2023-02" db="EMBL/GenBank/DDBJ databases">
        <authorList>
            <person name="Rayyan A."/>
            <person name="Meyer T."/>
            <person name="Kyndt J.A."/>
        </authorList>
    </citation>
    <scope>NUCLEOTIDE SEQUENCE</scope>
    <source>
        <strain evidence="1">DSM 9987</strain>
    </source>
</reference>
<name>A0ABT5JGG6_RHOTP</name>
<evidence type="ECO:0000313" key="1">
    <source>
        <dbReference type="EMBL" id="MDC7788120.1"/>
    </source>
</evidence>
<organism evidence="1 2">
    <name type="scientific">Rhodoplanes tepidamans</name>
    <name type="common">Rhodoplanes cryptolactis</name>
    <dbReference type="NCBI Taxonomy" id="200616"/>
    <lineage>
        <taxon>Bacteria</taxon>
        <taxon>Pseudomonadati</taxon>
        <taxon>Pseudomonadota</taxon>
        <taxon>Alphaproteobacteria</taxon>
        <taxon>Hyphomicrobiales</taxon>
        <taxon>Nitrobacteraceae</taxon>
        <taxon>Rhodoplanes</taxon>
    </lineage>
</organism>
<dbReference type="EMBL" id="JAQQLI010000037">
    <property type="protein sequence ID" value="MDC7788120.1"/>
    <property type="molecule type" value="Genomic_DNA"/>
</dbReference>
<sequence length="72" mass="7822">MVKASEQALAELSRLPEPEQERIAGELLSHLDKVRSLRADIAAGLRSLHAGEGRALDIDAVIARARSRNGHQ</sequence>
<keyword evidence="2" id="KW-1185">Reference proteome</keyword>
<reference evidence="1" key="1">
    <citation type="journal article" date="2023" name="Microbiol Resour">
        <title>Genome Sequences of Rhodoplanes serenus and Two Thermotolerant Strains, Rhodoplanes tepidamans and 'Rhodoplanes cryptolactis,' Further Refine the Genus.</title>
        <authorList>
            <person name="Rayyan A.A."/>
            <person name="Kyndt J.A."/>
        </authorList>
    </citation>
    <scope>NUCLEOTIDE SEQUENCE</scope>
    <source>
        <strain evidence="1">DSM 9987</strain>
    </source>
</reference>
<dbReference type="Proteomes" id="UP001165652">
    <property type="component" value="Unassembled WGS sequence"/>
</dbReference>
<accession>A0ABT5JGG6</accession>
<gene>
    <name evidence="1" type="ORF">PQJ73_20720</name>
</gene>
<evidence type="ECO:0000313" key="2">
    <source>
        <dbReference type="Proteomes" id="UP001165652"/>
    </source>
</evidence>
<comment type="caution">
    <text evidence="1">The sequence shown here is derived from an EMBL/GenBank/DDBJ whole genome shotgun (WGS) entry which is preliminary data.</text>
</comment>